<dbReference type="AlphaFoldDB" id="A0A1M7F9E4"/>
<gene>
    <name evidence="2" type="ORF">SAMN05443432_10494</name>
</gene>
<keyword evidence="3" id="KW-1185">Reference proteome</keyword>
<evidence type="ECO:0000313" key="3">
    <source>
        <dbReference type="Proteomes" id="UP000322545"/>
    </source>
</evidence>
<accession>A0A1M7F9E4</accession>
<protein>
    <submittedName>
        <fullName evidence="2">Uncharacterized protein</fullName>
    </submittedName>
</protein>
<dbReference type="Proteomes" id="UP000322545">
    <property type="component" value="Unassembled WGS sequence"/>
</dbReference>
<keyword evidence="1" id="KW-0732">Signal</keyword>
<feature type="signal peptide" evidence="1">
    <location>
        <begin position="1"/>
        <end position="19"/>
    </location>
</feature>
<name>A0A1M7F9E4_9RHOB</name>
<evidence type="ECO:0000313" key="2">
    <source>
        <dbReference type="EMBL" id="SHM00398.1"/>
    </source>
</evidence>
<proteinExistence type="predicted"/>
<reference evidence="2 3" key="1">
    <citation type="submission" date="2016-11" db="EMBL/GenBank/DDBJ databases">
        <authorList>
            <person name="Varghese N."/>
            <person name="Submissions S."/>
        </authorList>
    </citation>
    <scope>NUCLEOTIDE SEQUENCE [LARGE SCALE GENOMIC DNA]</scope>
    <source>
        <strain evidence="2 3">DSM 28249</strain>
    </source>
</reference>
<organism evidence="2 3">
    <name type="scientific">Roseovarius litoreus</name>
    <dbReference type="NCBI Taxonomy" id="1155722"/>
    <lineage>
        <taxon>Bacteria</taxon>
        <taxon>Pseudomonadati</taxon>
        <taxon>Pseudomonadota</taxon>
        <taxon>Alphaproteobacteria</taxon>
        <taxon>Rhodobacterales</taxon>
        <taxon>Roseobacteraceae</taxon>
        <taxon>Roseovarius</taxon>
    </lineage>
</organism>
<dbReference type="EMBL" id="FRCB01000004">
    <property type="protein sequence ID" value="SHM00398.1"/>
    <property type="molecule type" value="Genomic_DNA"/>
</dbReference>
<evidence type="ECO:0000256" key="1">
    <source>
        <dbReference type="SAM" id="SignalP"/>
    </source>
</evidence>
<feature type="chain" id="PRO_5012070852" evidence="1">
    <location>
        <begin position="20"/>
        <end position="218"/>
    </location>
</feature>
<sequence length="218" mass="23654">MRMLVVANLVLWLAVQCQAGPWPRAEGETFLSVSLEAPLVQGDGLFTLYGEHGLNDRLTLGLDMGATRQKMQKTVVFARLPFGQAPGGMRLAFELGVGILRDQPVIRPGLSFGRGFSLSGRPGWITLDTRAVIFQDVLHGDYDADFETDVTLGIETWRKTRAIVQLRAGVPAYGDEYLKIAPSWVIPAAPGRHLEIGVTAGLVGSSAIAAKIALWHSF</sequence>